<dbReference type="GO" id="GO:0005739">
    <property type="term" value="C:mitochondrion"/>
    <property type="evidence" value="ECO:0007669"/>
    <property type="project" value="TreeGrafter"/>
</dbReference>
<dbReference type="GO" id="GO:0005654">
    <property type="term" value="C:nucleoplasm"/>
    <property type="evidence" value="ECO:0007669"/>
    <property type="project" value="TreeGrafter"/>
</dbReference>
<dbReference type="PANTHER" id="PTHR31711:SF1">
    <property type="entry name" value="ARGININE AND GLUTAMATE-RICH PROTEIN 1"/>
    <property type="match status" value="1"/>
</dbReference>
<feature type="region of interest" description="Disordered" evidence="1">
    <location>
        <begin position="299"/>
        <end position="335"/>
    </location>
</feature>
<dbReference type="PANTHER" id="PTHR31711">
    <property type="entry name" value="ARGININE AND GLUTAMATE-RICH PROTEIN 1"/>
    <property type="match status" value="1"/>
</dbReference>
<reference evidence="2" key="1">
    <citation type="journal article" date="2009" name="Rice">
        <title>De Novo Next Generation Sequencing of Plant Genomes.</title>
        <authorList>
            <person name="Rounsley S."/>
            <person name="Marri P.R."/>
            <person name="Yu Y."/>
            <person name="He R."/>
            <person name="Sisneros N."/>
            <person name="Goicoechea J.L."/>
            <person name="Lee S.J."/>
            <person name="Angelova A."/>
            <person name="Kudrna D."/>
            <person name="Luo M."/>
            <person name="Affourtit J."/>
            <person name="Desany B."/>
            <person name="Knight J."/>
            <person name="Niazi F."/>
            <person name="Egholm M."/>
            <person name="Wing R.A."/>
        </authorList>
    </citation>
    <scope>NUCLEOTIDE SEQUENCE [LARGE SCALE GENOMIC DNA]</scope>
    <source>
        <strain evidence="2">cv. IRGC 105608</strain>
    </source>
</reference>
<organism evidence="2">
    <name type="scientific">Oryza barthii</name>
    <dbReference type="NCBI Taxonomy" id="65489"/>
    <lineage>
        <taxon>Eukaryota</taxon>
        <taxon>Viridiplantae</taxon>
        <taxon>Streptophyta</taxon>
        <taxon>Embryophyta</taxon>
        <taxon>Tracheophyta</taxon>
        <taxon>Spermatophyta</taxon>
        <taxon>Magnoliopsida</taxon>
        <taxon>Liliopsida</taxon>
        <taxon>Poales</taxon>
        <taxon>Poaceae</taxon>
        <taxon>BOP clade</taxon>
        <taxon>Oryzoideae</taxon>
        <taxon>Oryzeae</taxon>
        <taxon>Oryzinae</taxon>
        <taxon>Oryza</taxon>
    </lineage>
</organism>
<feature type="region of interest" description="Disordered" evidence="1">
    <location>
        <begin position="213"/>
        <end position="236"/>
    </location>
</feature>
<dbReference type="STRING" id="65489.A0A0D3HC51"/>
<feature type="region of interest" description="Disordered" evidence="1">
    <location>
        <begin position="358"/>
        <end position="384"/>
    </location>
</feature>
<dbReference type="AlphaFoldDB" id="A0A0D3HC51"/>
<accession>A0A0D3HC51</accession>
<dbReference type="eggNOG" id="ENOG502QPR5">
    <property type="taxonomic scope" value="Eukaryota"/>
</dbReference>
<dbReference type="GO" id="GO:0045296">
    <property type="term" value="F:cadherin binding"/>
    <property type="evidence" value="ECO:0007669"/>
    <property type="project" value="TreeGrafter"/>
</dbReference>
<evidence type="ECO:0000313" key="2">
    <source>
        <dbReference type="EnsemblPlants" id="OBART10G05380.1"/>
    </source>
</evidence>
<dbReference type="HOGENOM" id="CLU_761598_0_0_1"/>
<dbReference type="Gramene" id="OBART10G05380.1">
    <property type="protein sequence ID" value="OBART10G05380.1"/>
    <property type="gene ID" value="OBART10G05380"/>
</dbReference>
<dbReference type="Pfam" id="PF15346">
    <property type="entry name" value="ARGLU"/>
    <property type="match status" value="1"/>
</dbReference>
<name>A0A0D3HC51_9ORYZ</name>
<reference evidence="2" key="2">
    <citation type="submission" date="2015-03" db="UniProtKB">
        <authorList>
            <consortium name="EnsemblPlants"/>
        </authorList>
    </citation>
    <scope>IDENTIFICATION</scope>
</reference>
<protein>
    <submittedName>
        <fullName evidence="2">Uncharacterized protein</fullName>
    </submittedName>
</protein>
<evidence type="ECO:0000256" key="1">
    <source>
        <dbReference type="SAM" id="MobiDB-lite"/>
    </source>
</evidence>
<feature type="compositionally biased region" description="Basic and acidic residues" evidence="1">
    <location>
        <begin position="224"/>
        <end position="236"/>
    </location>
</feature>
<dbReference type="Proteomes" id="UP000026960">
    <property type="component" value="Chromosome 10"/>
</dbReference>
<evidence type="ECO:0000313" key="3">
    <source>
        <dbReference type="Proteomes" id="UP000026960"/>
    </source>
</evidence>
<keyword evidence="3" id="KW-1185">Reference proteome</keyword>
<dbReference type="EnsemblPlants" id="OBART10G05380.1">
    <property type="protein sequence ID" value="OBART10G05380.1"/>
    <property type="gene ID" value="OBART10G05380"/>
</dbReference>
<sequence length="384" mass="43240">MGLLASAVRLSALKMGLCMGGHSAATAGNGGRAQLHCGRKKEEDGRRKEEYGKGREWMENVTTVVRNQSAQAPQTLGILGRRGAASSCRIAPPAHPLSAPPSPSTSTTGGAVVLVRAGCHAERDAACGVSVAAVAPPAPLPFPAVWEPAESTRSEPIPLHLHTRHAFFSEEKVGLLLQDGREASPQLLGGVEALHHQDDNEDGEVEAIQVPLPSHVSEQNNLIEKQKEEGDKKRRQKEAELKLLEEELARRVEESIRKNVEDRLNSEDIKNEIKRRVEEGIKQLFDEVDAQLQKEKETALREARHKAEQERREREELDRMLEENRRKVEEAQRKEALEQQQKELERFLELERIQKQREDAMRRKKIEEEEDRANQMKLLGKNNR</sequence>
<dbReference type="InterPro" id="IPR033371">
    <property type="entry name" value="ARGLU1"/>
</dbReference>
<dbReference type="PaxDb" id="65489-OBART10G05380.1"/>
<proteinExistence type="predicted"/>
<feature type="compositionally biased region" description="Basic and acidic residues" evidence="1">
    <location>
        <begin position="358"/>
        <end position="367"/>
    </location>
</feature>